<accession>A0AAU9AAW2</accession>
<gene>
    <name evidence="2" type="ORF">LEN_0378</name>
</gene>
<evidence type="ECO:0000313" key="2">
    <source>
        <dbReference type="EMBL" id="BAV95865.1"/>
    </source>
</evidence>
<evidence type="ECO:0000256" key="1">
    <source>
        <dbReference type="SAM" id="MobiDB-lite"/>
    </source>
</evidence>
<evidence type="ECO:0000313" key="3">
    <source>
        <dbReference type="Proteomes" id="UP000218824"/>
    </source>
</evidence>
<dbReference type="RefSeq" id="WP_096376421.1">
    <property type="nucleotide sequence ID" value="NZ_AP014940.1"/>
</dbReference>
<dbReference type="KEGG" id="lem:LEN_0378"/>
<organism evidence="2 3">
    <name type="scientific">Lysobacter enzymogenes</name>
    <dbReference type="NCBI Taxonomy" id="69"/>
    <lineage>
        <taxon>Bacteria</taxon>
        <taxon>Pseudomonadati</taxon>
        <taxon>Pseudomonadota</taxon>
        <taxon>Gammaproteobacteria</taxon>
        <taxon>Lysobacterales</taxon>
        <taxon>Lysobacteraceae</taxon>
        <taxon>Lysobacter</taxon>
    </lineage>
</organism>
<feature type="region of interest" description="Disordered" evidence="1">
    <location>
        <begin position="65"/>
        <end position="84"/>
    </location>
</feature>
<sequence length="118" mass="12759">MTLLHFPLHRARTAHRGLAPLLRLACAQLRAREAAKPDGALIAQWRRSPTSGRLECRWVRAGAADEPPGRKPIARHALRAPRRAPSLRSTEAYADVRVPSLLAAAAGAVAPALVAQRL</sequence>
<dbReference type="AlphaFoldDB" id="A0AAU9AAW2"/>
<reference evidence="2 3" key="1">
    <citation type="journal article" date="2017" name="DNA Res.">
        <title>Complete genome sequence and expression profile of the commercial lytic enzyme producer Lysobacter enzymogenes M497-1.</title>
        <authorList>
            <person name="Takami H."/>
            <person name="Toyoda A."/>
            <person name="Uchiyama I."/>
            <person name="Itoh T."/>
            <person name="Takaki Y."/>
            <person name="Arai W."/>
            <person name="Nishi S."/>
            <person name="Kawai M."/>
            <person name="Shinya K."/>
            <person name="Ikeda H."/>
        </authorList>
    </citation>
    <scope>NUCLEOTIDE SEQUENCE [LARGE SCALE GENOMIC DNA]</scope>
    <source>
        <strain evidence="2 3">M497-1</strain>
    </source>
</reference>
<dbReference type="GeneID" id="83062293"/>
<name>A0AAU9AAW2_LYSEN</name>
<proteinExistence type="predicted"/>
<dbReference type="EMBL" id="AP014940">
    <property type="protein sequence ID" value="BAV95865.1"/>
    <property type="molecule type" value="Genomic_DNA"/>
</dbReference>
<dbReference type="Proteomes" id="UP000218824">
    <property type="component" value="Chromosome"/>
</dbReference>
<feature type="compositionally biased region" description="Basic residues" evidence="1">
    <location>
        <begin position="72"/>
        <end position="82"/>
    </location>
</feature>
<protein>
    <submittedName>
        <fullName evidence="2">Uncharacterized protein</fullName>
    </submittedName>
</protein>